<feature type="domain" description="UvrD-like helicase C-terminal" evidence="17">
    <location>
        <begin position="304"/>
        <end position="650"/>
    </location>
</feature>
<evidence type="ECO:0000256" key="6">
    <source>
        <dbReference type="ARBA" id="ARBA00022806"/>
    </source>
</evidence>
<comment type="caution">
    <text evidence="18">The sequence shown here is derived from an EMBL/GenBank/DDBJ whole genome shotgun (WGS) entry which is preliminary data.</text>
</comment>
<dbReference type="GO" id="GO:0005829">
    <property type="term" value="C:cytosol"/>
    <property type="evidence" value="ECO:0007669"/>
    <property type="project" value="TreeGrafter"/>
</dbReference>
<evidence type="ECO:0000259" key="16">
    <source>
        <dbReference type="PROSITE" id="PS51198"/>
    </source>
</evidence>
<dbReference type="GO" id="GO:0005524">
    <property type="term" value="F:ATP binding"/>
    <property type="evidence" value="ECO:0007669"/>
    <property type="project" value="UniProtKB-UniRule"/>
</dbReference>
<keyword evidence="8 15" id="KW-0067">ATP-binding</keyword>
<evidence type="ECO:0000256" key="9">
    <source>
        <dbReference type="ARBA" id="ARBA00023125"/>
    </source>
</evidence>
<evidence type="ECO:0000256" key="10">
    <source>
        <dbReference type="ARBA" id="ARBA00023204"/>
    </source>
</evidence>
<dbReference type="GO" id="GO:0033202">
    <property type="term" value="C:DNA helicase complex"/>
    <property type="evidence" value="ECO:0007669"/>
    <property type="project" value="TreeGrafter"/>
</dbReference>
<dbReference type="PROSITE" id="PS51217">
    <property type="entry name" value="UVRD_HELICASE_CTER"/>
    <property type="match status" value="1"/>
</dbReference>
<reference evidence="18 19" key="1">
    <citation type="journal article" date="2020" name="Biotechnol. Biofuels">
        <title>New insights from the biogas microbiome by comprehensive genome-resolved metagenomics of nearly 1600 species originating from multiple anaerobic digesters.</title>
        <authorList>
            <person name="Campanaro S."/>
            <person name="Treu L."/>
            <person name="Rodriguez-R L.M."/>
            <person name="Kovalovszki A."/>
            <person name="Ziels R.M."/>
            <person name="Maus I."/>
            <person name="Zhu X."/>
            <person name="Kougias P.G."/>
            <person name="Basile A."/>
            <person name="Luo G."/>
            <person name="Schluter A."/>
            <person name="Konstantinidis K.T."/>
            <person name="Angelidaki I."/>
        </authorList>
    </citation>
    <scope>NUCLEOTIDE SEQUENCE [LARGE SCALE GENOMIC DNA]</scope>
    <source>
        <strain evidence="18">AS06rmzACSIP_65</strain>
    </source>
</reference>
<keyword evidence="9" id="KW-0238">DNA-binding</keyword>
<dbReference type="Pfam" id="PF12705">
    <property type="entry name" value="PDDEXK_1"/>
    <property type="match status" value="1"/>
</dbReference>
<dbReference type="InterPro" id="IPR027417">
    <property type="entry name" value="P-loop_NTPase"/>
</dbReference>
<dbReference type="GO" id="GO:0043138">
    <property type="term" value="F:3'-5' DNA helicase activity"/>
    <property type="evidence" value="ECO:0007669"/>
    <property type="project" value="UniProtKB-EC"/>
</dbReference>
<comment type="catalytic activity">
    <reaction evidence="14">
        <text>ATP + H2O = ADP + phosphate + H(+)</text>
        <dbReference type="Rhea" id="RHEA:13065"/>
        <dbReference type="ChEBI" id="CHEBI:15377"/>
        <dbReference type="ChEBI" id="CHEBI:15378"/>
        <dbReference type="ChEBI" id="CHEBI:30616"/>
        <dbReference type="ChEBI" id="CHEBI:43474"/>
        <dbReference type="ChEBI" id="CHEBI:456216"/>
        <dbReference type="EC" id="5.6.2.4"/>
    </reaction>
</comment>
<dbReference type="InterPro" id="IPR011604">
    <property type="entry name" value="PDDEXK-like_dom_sf"/>
</dbReference>
<keyword evidence="5 15" id="KW-0378">Hydrolase</keyword>
<keyword evidence="7" id="KW-0269">Exonuclease</keyword>
<accession>A0A847CYK0</accession>
<evidence type="ECO:0000256" key="13">
    <source>
        <dbReference type="ARBA" id="ARBA00034808"/>
    </source>
</evidence>
<dbReference type="Pfam" id="PF13361">
    <property type="entry name" value="UvrD_C"/>
    <property type="match status" value="1"/>
</dbReference>
<keyword evidence="4" id="KW-0227">DNA damage</keyword>
<dbReference type="InterPro" id="IPR014017">
    <property type="entry name" value="DNA_helicase_UvrD-like_C"/>
</dbReference>
<evidence type="ECO:0000256" key="3">
    <source>
        <dbReference type="ARBA" id="ARBA00022741"/>
    </source>
</evidence>
<evidence type="ECO:0000313" key="18">
    <source>
        <dbReference type="EMBL" id="NLD25237.1"/>
    </source>
</evidence>
<dbReference type="EMBL" id="JAAZBX010000002">
    <property type="protein sequence ID" value="NLD25237.1"/>
    <property type="molecule type" value="Genomic_DNA"/>
</dbReference>
<comment type="catalytic activity">
    <reaction evidence="12">
        <text>Couples ATP hydrolysis with the unwinding of duplex DNA by translocating in the 3'-5' direction.</text>
        <dbReference type="EC" id="5.6.2.4"/>
    </reaction>
</comment>
<dbReference type="Gene3D" id="1.10.486.10">
    <property type="entry name" value="PCRA, domain 4"/>
    <property type="match status" value="1"/>
</dbReference>
<dbReference type="SUPFAM" id="SSF52980">
    <property type="entry name" value="Restriction endonuclease-like"/>
    <property type="match status" value="1"/>
</dbReference>
<evidence type="ECO:0000256" key="4">
    <source>
        <dbReference type="ARBA" id="ARBA00022763"/>
    </source>
</evidence>
<gene>
    <name evidence="18" type="ORF">GX656_01170</name>
</gene>
<dbReference type="Proteomes" id="UP000545876">
    <property type="component" value="Unassembled WGS sequence"/>
</dbReference>
<evidence type="ECO:0000256" key="11">
    <source>
        <dbReference type="ARBA" id="ARBA00023235"/>
    </source>
</evidence>
<dbReference type="PANTHER" id="PTHR11070">
    <property type="entry name" value="UVRD / RECB / PCRA DNA HELICASE FAMILY MEMBER"/>
    <property type="match status" value="1"/>
</dbReference>
<dbReference type="SUPFAM" id="SSF52540">
    <property type="entry name" value="P-loop containing nucleoside triphosphate hydrolases"/>
    <property type="match status" value="1"/>
</dbReference>
<feature type="domain" description="UvrD-like helicase ATP-binding" evidence="16">
    <location>
        <begin position="4"/>
        <end position="303"/>
    </location>
</feature>
<evidence type="ECO:0000256" key="15">
    <source>
        <dbReference type="PROSITE-ProRule" id="PRU00560"/>
    </source>
</evidence>
<protein>
    <recommendedName>
        <fullName evidence="13">DNA 3'-5' helicase</fullName>
        <ecNumber evidence="13">5.6.2.4</ecNumber>
    </recommendedName>
</protein>
<keyword evidence="3 15" id="KW-0547">Nucleotide-binding</keyword>
<dbReference type="Pfam" id="PF00580">
    <property type="entry name" value="UvrD-helicase"/>
    <property type="match status" value="1"/>
</dbReference>
<dbReference type="AlphaFoldDB" id="A0A847CYK0"/>
<sequence>MGQVNLNEKQKQAVEFNKGDLLIIAGAGTGKTSVITERIIHIINSGWAKPSEILALTFTEKAAQEMQTRIDERMEYGYDEPYISTFHSFCDHILRNEGYNIGLDGSYSLLSTAQAYIFLRKHLYDMPFKTLLPKGNPTKFLNDFLKHVSRLQDEDVSPEEYEKYAKSLPKSTDDLKEEYTRVNELAQGYKKYSELKIAESKVDFGDLILLTIKLFREKPNILAKYRNKYKYILVDEFQDTNYTQNVLVNILKGDGKTPFLTVVGDDDQAIYKFRGAAISNILQFKERYPKAFEIVLTENYRSKQEILDSAHTLIRHNDPNRLEVTERIDKSLVARGVFEDDRNSVQLMVSQYESIEAERVAEEIMKLTGYGELVKLREDRDSQTFDEKGQSTFLDSQTPGKDAKYKFSDIAILVRANSNADIFVQEFRNRGIRYKLGGSRGLYFREEIKNLIAFLRVLTDFTDEVSMYKLLTMGIWNFSPREYMELIQLARMEKLTLLELLEAEWKIKIGEESFSEGDFKEIDSKIMDKILSPQAIAGVSTLLMLLDTSMKKIKEGRSLVEILYDFVMNSRYVGEFLDKETPESIFAISNINKFFELVKNYEKDNPDSNIYEYVDYLNYSIQIGESPLVDSVDMDELNAVNIMTVHSAKGLEFPVVFLVNLVSERFPTKARGDALPIPDELIKETGIENLDEKEANIQEERRLFYVGATRAKEKLYLTASNFYGDAKRKKKPSIFLHEILDRSVDEDFKEKVQVNDFTDDIIHLTSIEGLDQSIIPSKDIMNIVKRFSYSQLNVYESCPRKYEYAYVLRIPTKGNASTAFGTTIHNTLKDFYTLLQRSKESLGGIVQAPTKDDLLALYGKNWVRSGYESKKQEEIRKKEGRKIMGQYFDKVFSLEESPLRLEESFSVHFADVVFSGKIDRIDLIKSGEGIQEVCIVDYKTGSEKSASDIKKDLQLPLYALVAEEKFGLKVVGAKYVFVETGNCVDVNVSQDRREEAKEKLIESLESVKKGNFKATPGFVCRFCDFNSICEYADL</sequence>
<evidence type="ECO:0000256" key="2">
    <source>
        <dbReference type="ARBA" id="ARBA00022722"/>
    </source>
</evidence>
<dbReference type="PANTHER" id="PTHR11070:SF48">
    <property type="entry name" value="ATP-DEPENDENT HELICASE_NUCLEASE SUBUNIT A"/>
    <property type="match status" value="1"/>
</dbReference>
<proteinExistence type="inferred from homology"/>
<dbReference type="Gene3D" id="1.10.10.160">
    <property type="match status" value="1"/>
</dbReference>
<evidence type="ECO:0000256" key="12">
    <source>
        <dbReference type="ARBA" id="ARBA00034617"/>
    </source>
</evidence>
<dbReference type="InterPro" id="IPR014016">
    <property type="entry name" value="UvrD-like_ATP-bd"/>
</dbReference>
<dbReference type="InterPro" id="IPR000212">
    <property type="entry name" value="DNA_helicase_UvrD/REP"/>
</dbReference>
<feature type="binding site" evidence="15">
    <location>
        <begin position="25"/>
        <end position="32"/>
    </location>
    <ligand>
        <name>ATP</name>
        <dbReference type="ChEBI" id="CHEBI:30616"/>
    </ligand>
</feature>
<dbReference type="EC" id="5.6.2.4" evidence="13"/>
<evidence type="ECO:0000256" key="14">
    <source>
        <dbReference type="ARBA" id="ARBA00048988"/>
    </source>
</evidence>
<dbReference type="Gene3D" id="3.90.320.10">
    <property type="match status" value="1"/>
</dbReference>
<dbReference type="GO" id="GO:0000725">
    <property type="term" value="P:recombinational repair"/>
    <property type="evidence" value="ECO:0007669"/>
    <property type="project" value="TreeGrafter"/>
</dbReference>
<keyword evidence="2" id="KW-0540">Nuclease</keyword>
<organism evidence="18 19">
    <name type="scientific">Candidatus Dojkabacteria bacterium</name>
    <dbReference type="NCBI Taxonomy" id="2099670"/>
    <lineage>
        <taxon>Bacteria</taxon>
        <taxon>Candidatus Dojkabacteria</taxon>
    </lineage>
</organism>
<dbReference type="InterPro" id="IPR011335">
    <property type="entry name" value="Restrct_endonuc-II-like"/>
</dbReference>
<keyword evidence="6 15" id="KW-0347">Helicase</keyword>
<evidence type="ECO:0000259" key="17">
    <source>
        <dbReference type="PROSITE" id="PS51217"/>
    </source>
</evidence>
<comment type="similarity">
    <text evidence="1">Belongs to the helicase family. UvrD subfamily.</text>
</comment>
<dbReference type="GO" id="GO:0004527">
    <property type="term" value="F:exonuclease activity"/>
    <property type="evidence" value="ECO:0007669"/>
    <property type="project" value="UniProtKB-KW"/>
</dbReference>
<evidence type="ECO:0000313" key="19">
    <source>
        <dbReference type="Proteomes" id="UP000545876"/>
    </source>
</evidence>
<evidence type="ECO:0000256" key="8">
    <source>
        <dbReference type="ARBA" id="ARBA00022840"/>
    </source>
</evidence>
<evidence type="ECO:0000256" key="7">
    <source>
        <dbReference type="ARBA" id="ARBA00022839"/>
    </source>
</evidence>
<evidence type="ECO:0000256" key="1">
    <source>
        <dbReference type="ARBA" id="ARBA00009922"/>
    </source>
</evidence>
<dbReference type="Gene3D" id="3.40.50.300">
    <property type="entry name" value="P-loop containing nucleotide triphosphate hydrolases"/>
    <property type="match status" value="2"/>
</dbReference>
<evidence type="ECO:0000256" key="5">
    <source>
        <dbReference type="ARBA" id="ARBA00022801"/>
    </source>
</evidence>
<dbReference type="InterPro" id="IPR038726">
    <property type="entry name" value="PDDEXK_AddAB-type"/>
</dbReference>
<keyword evidence="11" id="KW-0413">Isomerase</keyword>
<dbReference type="InterPro" id="IPR013986">
    <property type="entry name" value="DExx_box_DNA_helicase_dom_sf"/>
</dbReference>
<dbReference type="GO" id="GO:0003677">
    <property type="term" value="F:DNA binding"/>
    <property type="evidence" value="ECO:0007669"/>
    <property type="project" value="UniProtKB-KW"/>
</dbReference>
<name>A0A847CYK0_9BACT</name>
<keyword evidence="10" id="KW-0234">DNA repair</keyword>
<dbReference type="CDD" id="cd17932">
    <property type="entry name" value="DEXQc_UvrD"/>
    <property type="match status" value="1"/>
</dbReference>
<dbReference type="PROSITE" id="PS51198">
    <property type="entry name" value="UVRD_HELICASE_ATP_BIND"/>
    <property type="match status" value="1"/>
</dbReference>